<dbReference type="AlphaFoldDB" id="A0A642UF17"/>
<dbReference type="EMBL" id="SWFT01000149">
    <property type="protein sequence ID" value="KAA8897913.1"/>
    <property type="molecule type" value="Genomic_DNA"/>
</dbReference>
<dbReference type="VEuPathDB" id="FungiDB:DIURU_004766"/>
<gene>
    <name evidence="3" type="ORF">DIURU_004766</name>
</gene>
<dbReference type="GO" id="GO:0006457">
    <property type="term" value="P:protein folding"/>
    <property type="evidence" value="ECO:0007669"/>
    <property type="project" value="TreeGrafter"/>
</dbReference>
<dbReference type="Gene3D" id="3.40.30.10">
    <property type="entry name" value="Glutaredoxin"/>
    <property type="match status" value="1"/>
</dbReference>
<feature type="domain" description="Thioredoxin" evidence="2">
    <location>
        <begin position="29"/>
        <end position="114"/>
    </location>
</feature>
<evidence type="ECO:0000313" key="3">
    <source>
        <dbReference type="EMBL" id="KAA8897913.1"/>
    </source>
</evidence>
<dbReference type="PANTHER" id="PTHR45672">
    <property type="entry name" value="PROTEIN DISULFIDE-ISOMERASE C17H9.14C-RELATED"/>
    <property type="match status" value="1"/>
</dbReference>
<keyword evidence="1" id="KW-0732">Signal</keyword>
<dbReference type="SUPFAM" id="SSF52833">
    <property type="entry name" value="Thioredoxin-like"/>
    <property type="match status" value="1"/>
</dbReference>
<dbReference type="RefSeq" id="XP_034010170.1">
    <property type="nucleotide sequence ID" value="XM_034157675.1"/>
</dbReference>
<dbReference type="InterPro" id="IPR051063">
    <property type="entry name" value="PDI"/>
</dbReference>
<evidence type="ECO:0000313" key="4">
    <source>
        <dbReference type="Proteomes" id="UP000449547"/>
    </source>
</evidence>
<organism evidence="3 4">
    <name type="scientific">Diutina rugosa</name>
    <name type="common">Yeast</name>
    <name type="synonym">Candida rugosa</name>
    <dbReference type="NCBI Taxonomy" id="5481"/>
    <lineage>
        <taxon>Eukaryota</taxon>
        <taxon>Fungi</taxon>
        <taxon>Dikarya</taxon>
        <taxon>Ascomycota</taxon>
        <taxon>Saccharomycotina</taxon>
        <taxon>Pichiomycetes</taxon>
        <taxon>Debaryomycetaceae</taxon>
        <taxon>Diutina</taxon>
    </lineage>
</organism>
<protein>
    <recommendedName>
        <fullName evidence="2">Thioredoxin domain-containing protein</fullName>
    </recommendedName>
</protein>
<evidence type="ECO:0000256" key="1">
    <source>
        <dbReference type="SAM" id="SignalP"/>
    </source>
</evidence>
<dbReference type="Pfam" id="PF00085">
    <property type="entry name" value="Thioredoxin"/>
    <property type="match status" value="1"/>
</dbReference>
<sequence length="277" mass="30870">MQWRWLVLWLEMAVAALLGDADVEALGRATHSLIYFFSDSCQYCRQFDPTWHYLTEVIPSSPQLQLVEVDGPHNPKLAQLFSVSGWPTLKLLNYETKRITHIASRDLGALVALVAAETGVDADFSRYRSPVHKVAAPVDVTAPSANDSYLVVTAPWCDGWQNYHYPTHFIQTAAQSKHVLVADITEYWDILPQLNLSKWPVAFHFRDGKVQGFAPPDAVYLQQFLDNNVDLPWHSSIDDVELMADAGTGYGIHVDHGSVQSDDDDAAYDAAVTSIAL</sequence>
<feature type="signal peptide" evidence="1">
    <location>
        <begin position="1"/>
        <end position="21"/>
    </location>
</feature>
<reference evidence="3 4" key="1">
    <citation type="submission" date="2019-07" db="EMBL/GenBank/DDBJ databases">
        <title>Genome assembly of two rare yeast pathogens: Diutina rugosa and Trichomonascus ciferrii.</title>
        <authorList>
            <person name="Mixao V."/>
            <person name="Saus E."/>
            <person name="Hansen A."/>
            <person name="Lass-Flor C."/>
            <person name="Gabaldon T."/>
        </authorList>
    </citation>
    <scope>NUCLEOTIDE SEQUENCE [LARGE SCALE GENOMIC DNA]</scope>
    <source>
        <strain evidence="3 4">CBS 613</strain>
    </source>
</reference>
<dbReference type="Proteomes" id="UP000449547">
    <property type="component" value="Unassembled WGS sequence"/>
</dbReference>
<dbReference type="InterPro" id="IPR013766">
    <property type="entry name" value="Thioredoxin_domain"/>
</dbReference>
<dbReference type="OrthoDB" id="10264505at2759"/>
<dbReference type="GO" id="GO:0003756">
    <property type="term" value="F:protein disulfide isomerase activity"/>
    <property type="evidence" value="ECO:0007669"/>
    <property type="project" value="TreeGrafter"/>
</dbReference>
<feature type="chain" id="PRO_5024984510" description="Thioredoxin domain-containing protein" evidence="1">
    <location>
        <begin position="22"/>
        <end position="277"/>
    </location>
</feature>
<dbReference type="GeneID" id="54783417"/>
<dbReference type="CDD" id="cd02961">
    <property type="entry name" value="PDI_a_family"/>
    <property type="match status" value="1"/>
</dbReference>
<name>A0A642UF17_DIURU</name>
<proteinExistence type="predicted"/>
<dbReference type="GO" id="GO:0005783">
    <property type="term" value="C:endoplasmic reticulum"/>
    <property type="evidence" value="ECO:0007669"/>
    <property type="project" value="TreeGrafter"/>
</dbReference>
<dbReference type="InterPro" id="IPR036249">
    <property type="entry name" value="Thioredoxin-like_sf"/>
</dbReference>
<dbReference type="OMA" id="ITHIASR"/>
<keyword evidence="4" id="KW-1185">Reference proteome</keyword>
<accession>A0A642UF17</accession>
<comment type="caution">
    <text evidence="3">The sequence shown here is derived from an EMBL/GenBank/DDBJ whole genome shotgun (WGS) entry which is preliminary data.</text>
</comment>
<evidence type="ECO:0000259" key="2">
    <source>
        <dbReference type="Pfam" id="PF00085"/>
    </source>
</evidence>